<dbReference type="Proteomes" id="UP000499080">
    <property type="component" value="Unassembled WGS sequence"/>
</dbReference>
<feature type="non-terminal residue" evidence="1">
    <location>
        <position position="348"/>
    </location>
</feature>
<dbReference type="Gene3D" id="3.30.420.10">
    <property type="entry name" value="Ribonuclease H-like superfamily/Ribonuclease H"/>
    <property type="match status" value="1"/>
</dbReference>
<reference evidence="1 2" key="1">
    <citation type="journal article" date="2019" name="Sci. Rep.">
        <title>Orb-weaving spider Araneus ventricosus genome elucidates the spidroin gene catalogue.</title>
        <authorList>
            <person name="Kono N."/>
            <person name="Nakamura H."/>
            <person name="Ohtoshi R."/>
            <person name="Moran D.A.P."/>
            <person name="Shinohara A."/>
            <person name="Yoshida Y."/>
            <person name="Fujiwara M."/>
            <person name="Mori M."/>
            <person name="Tomita M."/>
            <person name="Arakawa K."/>
        </authorList>
    </citation>
    <scope>NUCLEOTIDE SEQUENCE [LARGE SCALE GENOMIC DNA]</scope>
</reference>
<evidence type="ECO:0008006" key="3">
    <source>
        <dbReference type="Google" id="ProtNLM"/>
    </source>
</evidence>
<gene>
    <name evidence="1" type="ORF">AVEN_222975_1</name>
</gene>
<dbReference type="GO" id="GO:0003676">
    <property type="term" value="F:nucleic acid binding"/>
    <property type="evidence" value="ECO:0007669"/>
    <property type="project" value="InterPro"/>
</dbReference>
<comment type="caution">
    <text evidence="1">The sequence shown here is derived from an EMBL/GenBank/DDBJ whole genome shotgun (WGS) entry which is preliminary data.</text>
</comment>
<dbReference type="InterPro" id="IPR043502">
    <property type="entry name" value="DNA/RNA_pol_sf"/>
</dbReference>
<accession>A0A4Y2NUQ2</accession>
<dbReference type="PANTHER" id="PTHR37984:SF5">
    <property type="entry name" value="PROTEIN NYNRIN-LIKE"/>
    <property type="match status" value="1"/>
</dbReference>
<dbReference type="AlphaFoldDB" id="A0A4Y2NUQ2"/>
<dbReference type="Gene3D" id="3.30.70.270">
    <property type="match status" value="1"/>
</dbReference>
<dbReference type="GO" id="GO:0071897">
    <property type="term" value="P:DNA biosynthetic process"/>
    <property type="evidence" value="ECO:0007669"/>
    <property type="project" value="UniProtKB-ARBA"/>
</dbReference>
<evidence type="ECO:0000313" key="1">
    <source>
        <dbReference type="EMBL" id="GBN42613.1"/>
    </source>
</evidence>
<evidence type="ECO:0000313" key="2">
    <source>
        <dbReference type="Proteomes" id="UP000499080"/>
    </source>
</evidence>
<proteinExistence type="predicted"/>
<dbReference type="PANTHER" id="PTHR37984">
    <property type="entry name" value="PROTEIN CBG26694"/>
    <property type="match status" value="1"/>
</dbReference>
<dbReference type="InterPro" id="IPR043128">
    <property type="entry name" value="Rev_trsase/Diguanyl_cyclase"/>
</dbReference>
<dbReference type="EMBL" id="BGPR01289380">
    <property type="protein sequence ID" value="GBN42613.1"/>
    <property type="molecule type" value="Genomic_DNA"/>
</dbReference>
<keyword evidence="2" id="KW-1185">Reference proteome</keyword>
<dbReference type="InterPro" id="IPR050951">
    <property type="entry name" value="Retrovirus_Pol_polyprotein"/>
</dbReference>
<name>A0A4Y2NUQ2_ARAVE</name>
<dbReference type="Gene3D" id="3.10.10.10">
    <property type="entry name" value="HIV Type 1 Reverse Transcriptase, subunit A, domain 1"/>
    <property type="match status" value="1"/>
</dbReference>
<organism evidence="1 2">
    <name type="scientific">Araneus ventricosus</name>
    <name type="common">Orbweaver spider</name>
    <name type="synonym">Epeira ventricosa</name>
    <dbReference type="NCBI Taxonomy" id="182803"/>
    <lineage>
        <taxon>Eukaryota</taxon>
        <taxon>Metazoa</taxon>
        <taxon>Ecdysozoa</taxon>
        <taxon>Arthropoda</taxon>
        <taxon>Chelicerata</taxon>
        <taxon>Arachnida</taxon>
        <taxon>Araneae</taxon>
        <taxon>Araneomorphae</taxon>
        <taxon>Entelegynae</taxon>
        <taxon>Araneoidea</taxon>
        <taxon>Araneidae</taxon>
        <taxon>Araneus</taxon>
    </lineage>
</organism>
<protein>
    <recommendedName>
        <fullName evidence="3">Transposon Ty3-I Gag-Pol polyprotein</fullName>
    </recommendedName>
</protein>
<dbReference type="SUPFAM" id="SSF56672">
    <property type="entry name" value="DNA/RNA polymerases"/>
    <property type="match status" value="1"/>
</dbReference>
<dbReference type="InterPro" id="IPR012337">
    <property type="entry name" value="RNaseH-like_sf"/>
</dbReference>
<dbReference type="GO" id="GO:0042575">
    <property type="term" value="C:DNA polymerase complex"/>
    <property type="evidence" value="ECO:0007669"/>
    <property type="project" value="UniProtKB-ARBA"/>
</dbReference>
<dbReference type="InterPro" id="IPR036397">
    <property type="entry name" value="RNaseH_sf"/>
</dbReference>
<dbReference type="OrthoDB" id="6435384at2759"/>
<sequence length="348" mass="40038">MLSKNIQDHGNDWDIHLPYLLFAYREVPHSTTGLSPYQLVYGRLPRGPLALMRDFWTGKRNIPLGVSSSIEKYLENLRQNLEKVHEIATGNAGKNQAEYTRRYNLRAREKTFQVGEKVLILESVSPHKLLKKWMGPVSIIEITRSHSVLVRMEDGANKEVHVNKIWPYIARVQQVGLVFEQDEDFGDLHYAPVDSIRKSQIDIWEHTRKIEEVLSFQQRAELSDVLGKYSDVFSSKPGYAKVEGHFVRVTPDCCPKRLKPYRVPIALQDEVDRQIKELLELDLIEPSDSDWAHPVVCVAKKNGSVRLCIDFRLLNSFTIPDAYPMKIARDLLYEVGKANFISVLDLTK</sequence>
<dbReference type="SUPFAM" id="SSF53098">
    <property type="entry name" value="Ribonuclease H-like"/>
    <property type="match status" value="1"/>
</dbReference>